<dbReference type="Proteomes" id="UP000290289">
    <property type="component" value="Chromosome 8"/>
</dbReference>
<name>A0A498J9Z8_MALDO</name>
<organism evidence="1 2">
    <name type="scientific">Malus domestica</name>
    <name type="common">Apple</name>
    <name type="synonym">Pyrus malus</name>
    <dbReference type="NCBI Taxonomy" id="3750"/>
    <lineage>
        <taxon>Eukaryota</taxon>
        <taxon>Viridiplantae</taxon>
        <taxon>Streptophyta</taxon>
        <taxon>Embryophyta</taxon>
        <taxon>Tracheophyta</taxon>
        <taxon>Spermatophyta</taxon>
        <taxon>Magnoliopsida</taxon>
        <taxon>eudicotyledons</taxon>
        <taxon>Gunneridae</taxon>
        <taxon>Pentapetalae</taxon>
        <taxon>rosids</taxon>
        <taxon>fabids</taxon>
        <taxon>Rosales</taxon>
        <taxon>Rosaceae</taxon>
        <taxon>Amygdaloideae</taxon>
        <taxon>Maleae</taxon>
        <taxon>Malus</taxon>
    </lineage>
</organism>
<sequence>MGRTPFEASPGTRKLNTYNTAVKDVKVFQFGYWQICLVFYGERWLVSASNYVSRRYMSDHCDGWWTSTRAYPGAYSLSAIWTLMAGSWCSIIYWSCISRSLFVICNLDSDGWLLREDVPSRFSRNTKGNEAIQINGIQSVRNSTKNEKGAYSVLVLKKKRNLNQFAASCHHPLLHIETSPHPADRDLVYSQHRPPLVLTKPRLENHKLGSSSSPPWITAVVSDSHAAAP</sequence>
<dbReference type="EMBL" id="RDQH01000334">
    <property type="protein sequence ID" value="RXH92629.1"/>
    <property type="molecule type" value="Genomic_DNA"/>
</dbReference>
<dbReference type="AlphaFoldDB" id="A0A498J9Z8"/>
<evidence type="ECO:0000313" key="2">
    <source>
        <dbReference type="Proteomes" id="UP000290289"/>
    </source>
</evidence>
<evidence type="ECO:0000313" key="1">
    <source>
        <dbReference type="EMBL" id="RXH92629.1"/>
    </source>
</evidence>
<comment type="caution">
    <text evidence="1">The sequence shown here is derived from an EMBL/GenBank/DDBJ whole genome shotgun (WGS) entry which is preliminary data.</text>
</comment>
<keyword evidence="2" id="KW-1185">Reference proteome</keyword>
<gene>
    <name evidence="1" type="ORF">DVH24_033525</name>
</gene>
<accession>A0A498J9Z8</accession>
<reference evidence="1 2" key="1">
    <citation type="submission" date="2018-10" db="EMBL/GenBank/DDBJ databases">
        <title>A high-quality apple genome assembly.</title>
        <authorList>
            <person name="Hu J."/>
        </authorList>
    </citation>
    <scope>NUCLEOTIDE SEQUENCE [LARGE SCALE GENOMIC DNA]</scope>
    <source>
        <strain evidence="2">cv. HFTH1</strain>
        <tissue evidence="1">Young leaf</tissue>
    </source>
</reference>
<proteinExistence type="predicted"/>
<protein>
    <submittedName>
        <fullName evidence="1">Uncharacterized protein</fullName>
    </submittedName>
</protein>